<dbReference type="CDD" id="cd14017">
    <property type="entry name" value="STKc_TTBK"/>
    <property type="match status" value="1"/>
</dbReference>
<dbReference type="PROSITE" id="PS00107">
    <property type="entry name" value="PROTEIN_KINASE_ATP"/>
    <property type="match status" value="1"/>
</dbReference>
<dbReference type="InterPro" id="IPR011009">
    <property type="entry name" value="Kinase-like_dom_sf"/>
</dbReference>
<dbReference type="InterPro" id="IPR017441">
    <property type="entry name" value="Protein_kinase_ATP_BS"/>
</dbReference>
<dbReference type="Proteomes" id="UP000549394">
    <property type="component" value="Unassembled WGS sequence"/>
</dbReference>
<dbReference type="EC" id="2.7.11.1" evidence="1"/>
<evidence type="ECO:0000256" key="3">
    <source>
        <dbReference type="ARBA" id="ARBA00022679"/>
    </source>
</evidence>
<accession>A0A7I8VTF6</accession>
<organism evidence="12 13">
    <name type="scientific">Dimorphilus gyrociliatus</name>
    <dbReference type="NCBI Taxonomy" id="2664684"/>
    <lineage>
        <taxon>Eukaryota</taxon>
        <taxon>Metazoa</taxon>
        <taxon>Spiralia</taxon>
        <taxon>Lophotrochozoa</taxon>
        <taxon>Annelida</taxon>
        <taxon>Polychaeta</taxon>
        <taxon>Polychaeta incertae sedis</taxon>
        <taxon>Dinophilidae</taxon>
        <taxon>Dimorphilus</taxon>
    </lineage>
</organism>
<evidence type="ECO:0000256" key="7">
    <source>
        <dbReference type="ARBA" id="ARBA00061588"/>
    </source>
</evidence>
<dbReference type="InterPro" id="IPR050235">
    <property type="entry name" value="CK1_Ser-Thr_kinase"/>
</dbReference>
<keyword evidence="3" id="KW-0808">Transferase</keyword>
<feature type="compositionally biased region" description="Low complexity" evidence="10">
    <location>
        <begin position="304"/>
        <end position="316"/>
    </location>
</feature>
<evidence type="ECO:0000256" key="2">
    <source>
        <dbReference type="ARBA" id="ARBA00022527"/>
    </source>
</evidence>
<evidence type="ECO:0000256" key="6">
    <source>
        <dbReference type="ARBA" id="ARBA00022840"/>
    </source>
</evidence>
<keyword evidence="2 9" id="KW-0723">Serine/threonine-protein kinase</keyword>
<feature type="domain" description="Protein kinase" evidence="11">
    <location>
        <begin position="24"/>
        <end position="287"/>
    </location>
</feature>
<evidence type="ECO:0000256" key="8">
    <source>
        <dbReference type="PROSITE-ProRule" id="PRU10141"/>
    </source>
</evidence>
<dbReference type="GO" id="GO:0004674">
    <property type="term" value="F:protein serine/threonine kinase activity"/>
    <property type="evidence" value="ECO:0007669"/>
    <property type="project" value="UniProtKB-KW"/>
</dbReference>
<dbReference type="Pfam" id="PF00069">
    <property type="entry name" value="Pkinase"/>
    <property type="match status" value="1"/>
</dbReference>
<evidence type="ECO:0000256" key="1">
    <source>
        <dbReference type="ARBA" id="ARBA00012513"/>
    </source>
</evidence>
<evidence type="ECO:0000256" key="4">
    <source>
        <dbReference type="ARBA" id="ARBA00022741"/>
    </source>
</evidence>
<dbReference type="PROSITE" id="PS50011">
    <property type="entry name" value="PROTEIN_KINASE_DOM"/>
    <property type="match status" value="1"/>
</dbReference>
<name>A0A7I8VTF6_9ANNE</name>
<proteinExistence type="inferred from homology"/>
<feature type="binding site" evidence="8">
    <location>
        <position position="53"/>
    </location>
    <ligand>
        <name>ATP</name>
        <dbReference type="ChEBI" id="CHEBI:30616"/>
    </ligand>
</feature>
<evidence type="ECO:0000313" key="12">
    <source>
        <dbReference type="EMBL" id="CAD5118997.1"/>
    </source>
</evidence>
<dbReference type="EMBL" id="CAJFCJ010000009">
    <property type="protein sequence ID" value="CAD5118997.1"/>
    <property type="molecule type" value="Genomic_DNA"/>
</dbReference>
<dbReference type="SMART" id="SM00220">
    <property type="entry name" value="S_TKc"/>
    <property type="match status" value="1"/>
</dbReference>
<dbReference type="PROSITE" id="PS00108">
    <property type="entry name" value="PROTEIN_KINASE_ST"/>
    <property type="match status" value="1"/>
</dbReference>
<reference evidence="12 13" key="1">
    <citation type="submission" date="2020-08" db="EMBL/GenBank/DDBJ databases">
        <authorList>
            <person name="Hejnol A."/>
        </authorList>
    </citation>
    <scope>NUCLEOTIDE SEQUENCE [LARGE SCALE GENOMIC DNA]</scope>
</reference>
<keyword evidence="13" id="KW-1185">Reference proteome</keyword>
<comment type="caution">
    <text evidence="12">The sequence shown here is derived from an EMBL/GenBank/DDBJ whole genome shotgun (WGS) entry which is preliminary data.</text>
</comment>
<dbReference type="PANTHER" id="PTHR11909">
    <property type="entry name" value="CASEIN KINASE-RELATED"/>
    <property type="match status" value="1"/>
</dbReference>
<dbReference type="InterPro" id="IPR000719">
    <property type="entry name" value="Prot_kinase_dom"/>
</dbReference>
<keyword evidence="4 8" id="KW-0547">Nucleotide-binding</keyword>
<dbReference type="FunFam" id="3.30.200.20:FF:000358">
    <property type="entry name" value="Tau tubulin kinase 2b"/>
    <property type="match status" value="1"/>
</dbReference>
<dbReference type="SUPFAM" id="SSF56112">
    <property type="entry name" value="Protein kinase-like (PK-like)"/>
    <property type="match status" value="1"/>
</dbReference>
<evidence type="ECO:0000256" key="9">
    <source>
        <dbReference type="RuleBase" id="RU000304"/>
    </source>
</evidence>
<dbReference type="GO" id="GO:0005524">
    <property type="term" value="F:ATP binding"/>
    <property type="evidence" value="ECO:0007669"/>
    <property type="project" value="UniProtKB-UniRule"/>
</dbReference>
<keyword evidence="6 8" id="KW-0067">ATP-binding</keyword>
<dbReference type="AlphaFoldDB" id="A0A7I8VTF6"/>
<evidence type="ECO:0000256" key="10">
    <source>
        <dbReference type="SAM" id="MobiDB-lite"/>
    </source>
</evidence>
<keyword evidence="5" id="KW-0418">Kinase</keyword>
<evidence type="ECO:0000256" key="5">
    <source>
        <dbReference type="ARBA" id="ARBA00022777"/>
    </source>
</evidence>
<dbReference type="OrthoDB" id="5979581at2759"/>
<dbReference type="Gene3D" id="1.10.510.10">
    <property type="entry name" value="Transferase(Phosphotransferase) domain 1"/>
    <property type="match status" value="1"/>
</dbReference>
<dbReference type="GO" id="GO:0015630">
    <property type="term" value="C:microtubule cytoskeleton"/>
    <property type="evidence" value="ECO:0007669"/>
    <property type="project" value="UniProtKB-ARBA"/>
</dbReference>
<dbReference type="FunFam" id="1.10.510.10:FF:000481">
    <property type="entry name" value="Asator, isoform D"/>
    <property type="match status" value="1"/>
</dbReference>
<dbReference type="InterPro" id="IPR047916">
    <property type="entry name" value="TTBK_Asator-like_STKc"/>
</dbReference>
<dbReference type="InterPro" id="IPR008271">
    <property type="entry name" value="Ser/Thr_kinase_AS"/>
</dbReference>
<gene>
    <name evidence="12" type="ORF">DGYR_LOCUS7294</name>
</gene>
<feature type="region of interest" description="Disordered" evidence="10">
    <location>
        <begin position="303"/>
        <end position="329"/>
    </location>
</feature>
<evidence type="ECO:0000313" key="13">
    <source>
        <dbReference type="Proteomes" id="UP000549394"/>
    </source>
</evidence>
<evidence type="ECO:0000259" key="11">
    <source>
        <dbReference type="PROSITE" id="PS50011"/>
    </source>
</evidence>
<comment type="similarity">
    <text evidence="7">Belongs to the protein kinase superfamily. CK1 Ser/Thr protein kinase family.</text>
</comment>
<protein>
    <recommendedName>
        <fullName evidence="1">non-specific serine/threonine protein kinase</fullName>
        <ecNumber evidence="1">2.7.11.1</ecNumber>
    </recommendedName>
</protein>
<sequence length="409" mass="46853">MDDEEMFSEFGDLLQSGQIVKERWRITKKLGGGGFGEIYEAIDLLTKETVAVKTESAIDNRQVLKMEVAVLKKLKGKPHICKFIGCGKNDRFNYIVMSLQGMNLSDLRRSRPRGAFSLSTTIRLSYQIIQCIKTIHEVGFLHRDIKPSNFTIGKTPDTKRTVYMLDFGLARQYINSQGNVRTPRIEAGFRGTVRYASLNAHKLKELGRHDDLWSWFYMIVEFISGSLPWKKLKDKERIGLMKERCDNWKFLKLLPSEYSDILRHIQELGYFDEPDYDFILECIQSSIHRKGINMSDPFDWERPTSSSAATSITQATNRPSGHHTSTHAVLSHQTQLEIHSNEVFDTQKAVIPKQEAGLADRFSARDTEGGCADEQLGIILQRERDGDDLFNEQQGTSYCKRSLIWSRSP</sequence>